<dbReference type="EMBL" id="MCGT01000011">
    <property type="protein sequence ID" value="ORX55718.1"/>
    <property type="molecule type" value="Genomic_DNA"/>
</dbReference>
<feature type="transmembrane region" description="Helical" evidence="5">
    <location>
        <begin position="182"/>
        <end position="202"/>
    </location>
</feature>
<name>A0A1X2GK31_9FUNG</name>
<evidence type="ECO:0000313" key="6">
    <source>
        <dbReference type="EMBL" id="ORX55718.1"/>
    </source>
</evidence>
<dbReference type="InterPro" id="IPR049680">
    <property type="entry name" value="FLVCR1-2_SLC49-like"/>
</dbReference>
<organism evidence="6 7">
    <name type="scientific">Hesseltinella vesiculosa</name>
    <dbReference type="NCBI Taxonomy" id="101127"/>
    <lineage>
        <taxon>Eukaryota</taxon>
        <taxon>Fungi</taxon>
        <taxon>Fungi incertae sedis</taxon>
        <taxon>Mucoromycota</taxon>
        <taxon>Mucoromycotina</taxon>
        <taxon>Mucoromycetes</taxon>
        <taxon>Mucorales</taxon>
        <taxon>Cunninghamellaceae</taxon>
        <taxon>Hesseltinella</taxon>
    </lineage>
</organism>
<keyword evidence="3 5" id="KW-1133">Transmembrane helix</keyword>
<dbReference type="PANTHER" id="PTHR10924:SF6">
    <property type="entry name" value="SOLUTE CARRIER FAMILY 49 MEMBER A3"/>
    <property type="match status" value="1"/>
</dbReference>
<evidence type="ECO:0000256" key="3">
    <source>
        <dbReference type="ARBA" id="ARBA00022989"/>
    </source>
</evidence>
<dbReference type="Proteomes" id="UP000242146">
    <property type="component" value="Unassembled WGS sequence"/>
</dbReference>
<dbReference type="GO" id="GO:0022857">
    <property type="term" value="F:transmembrane transporter activity"/>
    <property type="evidence" value="ECO:0007669"/>
    <property type="project" value="InterPro"/>
</dbReference>
<evidence type="ECO:0000313" key="7">
    <source>
        <dbReference type="Proteomes" id="UP000242146"/>
    </source>
</evidence>
<keyword evidence="7" id="KW-1185">Reference proteome</keyword>
<evidence type="ECO:0000256" key="2">
    <source>
        <dbReference type="ARBA" id="ARBA00022692"/>
    </source>
</evidence>
<protein>
    <submittedName>
        <fullName evidence="6">MFS general substrate transporter</fullName>
    </submittedName>
</protein>
<dbReference type="OrthoDB" id="422206at2759"/>
<feature type="transmembrane region" description="Helical" evidence="5">
    <location>
        <begin position="249"/>
        <end position="269"/>
    </location>
</feature>
<gene>
    <name evidence="6" type="ORF">DM01DRAFT_1362631</name>
</gene>
<evidence type="ECO:0000256" key="1">
    <source>
        <dbReference type="ARBA" id="ARBA00004141"/>
    </source>
</evidence>
<feature type="transmembrane region" description="Helical" evidence="5">
    <location>
        <begin position="119"/>
        <end position="144"/>
    </location>
</feature>
<reference evidence="6 7" key="1">
    <citation type="submission" date="2016-07" db="EMBL/GenBank/DDBJ databases">
        <title>Pervasive Adenine N6-methylation of Active Genes in Fungi.</title>
        <authorList>
            <consortium name="DOE Joint Genome Institute"/>
            <person name="Mondo S.J."/>
            <person name="Dannebaum R.O."/>
            <person name="Kuo R.C."/>
            <person name="Labutti K."/>
            <person name="Haridas S."/>
            <person name="Kuo A."/>
            <person name="Salamov A."/>
            <person name="Ahrendt S.R."/>
            <person name="Lipzen A."/>
            <person name="Sullivan W."/>
            <person name="Andreopoulos W.B."/>
            <person name="Clum A."/>
            <person name="Lindquist E."/>
            <person name="Daum C."/>
            <person name="Ramamoorthy G.K."/>
            <person name="Gryganskyi A."/>
            <person name="Culley D."/>
            <person name="Magnuson J.K."/>
            <person name="James T.Y."/>
            <person name="O'Malley M.A."/>
            <person name="Stajich J.E."/>
            <person name="Spatafora J.W."/>
            <person name="Visel A."/>
            <person name="Grigoriev I.V."/>
        </authorList>
    </citation>
    <scope>NUCLEOTIDE SEQUENCE [LARGE SCALE GENOMIC DNA]</scope>
    <source>
        <strain evidence="6 7">NRRL 3301</strain>
    </source>
</reference>
<keyword evidence="2 5" id="KW-0812">Transmembrane</keyword>
<feature type="transmembrane region" description="Helical" evidence="5">
    <location>
        <begin position="33"/>
        <end position="58"/>
    </location>
</feature>
<evidence type="ECO:0000256" key="4">
    <source>
        <dbReference type="ARBA" id="ARBA00023136"/>
    </source>
</evidence>
<accession>A0A1X2GK31</accession>
<proteinExistence type="predicted"/>
<dbReference type="Gene3D" id="1.20.1250.20">
    <property type="entry name" value="MFS general substrate transporter like domains"/>
    <property type="match status" value="1"/>
</dbReference>
<keyword evidence="4 5" id="KW-0472">Membrane</keyword>
<feature type="transmembrane region" description="Helical" evidence="5">
    <location>
        <begin position="156"/>
        <end position="176"/>
    </location>
</feature>
<dbReference type="InterPro" id="IPR011701">
    <property type="entry name" value="MFS"/>
</dbReference>
<comment type="caution">
    <text evidence="6">The sequence shown here is derived from an EMBL/GenBank/DDBJ whole genome shotgun (WGS) entry which is preliminary data.</text>
</comment>
<dbReference type="Pfam" id="PF07690">
    <property type="entry name" value="MFS_1"/>
    <property type="match status" value="1"/>
</dbReference>
<evidence type="ECO:0000256" key="5">
    <source>
        <dbReference type="SAM" id="Phobius"/>
    </source>
</evidence>
<dbReference type="AlphaFoldDB" id="A0A1X2GK31"/>
<dbReference type="SUPFAM" id="SSF103473">
    <property type="entry name" value="MFS general substrate transporter"/>
    <property type="match status" value="1"/>
</dbReference>
<comment type="subcellular location">
    <subcellularLocation>
        <location evidence="1">Membrane</location>
        <topology evidence="1">Multi-pass membrane protein</topology>
    </subcellularLocation>
</comment>
<dbReference type="GO" id="GO:0016020">
    <property type="term" value="C:membrane"/>
    <property type="evidence" value="ECO:0007669"/>
    <property type="project" value="UniProtKB-SubCell"/>
</dbReference>
<feature type="transmembrane region" description="Helical" evidence="5">
    <location>
        <begin position="209"/>
        <end position="229"/>
    </location>
</feature>
<dbReference type="PANTHER" id="PTHR10924">
    <property type="entry name" value="MAJOR FACILITATOR SUPERFAMILY PROTEIN-RELATED"/>
    <property type="match status" value="1"/>
</dbReference>
<sequence length="317" mass="34740">MLGQLFCAFGQPFILNAATPYASLWFGPNERSSAGMAGGLANTVGMAVADLIVPAIVLEQSQMEMNFLIIACVTTACAIPTFFVPRQPLTPPSFSASNRDERRQSLLTSLRELLTNYNFLIIFFSFGTMVGMASTLTTMLAQIVEPYGISYDEAGYLGVAFIVAGIVGAVTTGIFVDRTKQHVWVLRIYVPIIGFLFLAFYFVVKLDDYAALAAVCAILGFFMFSLLPVALDLSVESSYPVTETISSSSLWMCSQVLGLIWLVAFDSLFDVNGNPPNNLNRAVILAVCVTMPMMILSTLYNSPNRRMEVEKEQQRLS</sequence>
<dbReference type="InterPro" id="IPR036259">
    <property type="entry name" value="MFS_trans_sf"/>
</dbReference>
<feature type="transmembrane region" description="Helical" evidence="5">
    <location>
        <begin position="281"/>
        <end position="300"/>
    </location>
</feature>